<proteinExistence type="predicted"/>
<sequence length="30" mass="3568">MALSLFRLFKSPMYQVINYVNNMELSFVVL</sequence>
<evidence type="ECO:0000313" key="1">
    <source>
        <dbReference type="EMBL" id="MBX35163.1"/>
    </source>
</evidence>
<reference evidence="1" key="1">
    <citation type="submission" date="2018-02" db="EMBL/GenBank/DDBJ databases">
        <title>Rhizophora mucronata_Transcriptome.</title>
        <authorList>
            <person name="Meera S.P."/>
            <person name="Sreeshan A."/>
            <person name="Augustine A."/>
        </authorList>
    </citation>
    <scope>NUCLEOTIDE SEQUENCE</scope>
    <source>
        <tissue evidence="1">Leaf</tissue>
    </source>
</reference>
<protein>
    <submittedName>
        <fullName evidence="1">Uncharacterized protein</fullName>
    </submittedName>
</protein>
<organism evidence="1">
    <name type="scientific">Rhizophora mucronata</name>
    <name type="common">Asiatic mangrove</name>
    <dbReference type="NCBI Taxonomy" id="61149"/>
    <lineage>
        <taxon>Eukaryota</taxon>
        <taxon>Viridiplantae</taxon>
        <taxon>Streptophyta</taxon>
        <taxon>Embryophyta</taxon>
        <taxon>Tracheophyta</taxon>
        <taxon>Spermatophyta</taxon>
        <taxon>Magnoliopsida</taxon>
        <taxon>eudicotyledons</taxon>
        <taxon>Gunneridae</taxon>
        <taxon>Pentapetalae</taxon>
        <taxon>rosids</taxon>
        <taxon>fabids</taxon>
        <taxon>Malpighiales</taxon>
        <taxon>Rhizophoraceae</taxon>
        <taxon>Rhizophora</taxon>
    </lineage>
</organism>
<accession>A0A2P2MY60</accession>
<dbReference type="EMBL" id="GGEC01054679">
    <property type="protein sequence ID" value="MBX35163.1"/>
    <property type="molecule type" value="Transcribed_RNA"/>
</dbReference>
<name>A0A2P2MY60_RHIMU</name>
<dbReference type="AlphaFoldDB" id="A0A2P2MY60"/>